<keyword evidence="2" id="KW-1185">Reference proteome</keyword>
<protein>
    <submittedName>
        <fullName evidence="1">Uncharacterized protein</fullName>
    </submittedName>
</protein>
<evidence type="ECO:0000313" key="1">
    <source>
        <dbReference type="EMBL" id="KAF5369515.1"/>
    </source>
</evidence>
<dbReference type="Proteomes" id="UP000559256">
    <property type="component" value="Unassembled WGS sequence"/>
</dbReference>
<dbReference type="EMBL" id="JAACJM010000013">
    <property type="protein sequence ID" value="KAF5369515.1"/>
    <property type="molecule type" value="Genomic_DNA"/>
</dbReference>
<name>A0A8H5LTJ5_9AGAR</name>
<dbReference type="OrthoDB" id="3830579at2759"/>
<proteinExistence type="predicted"/>
<gene>
    <name evidence="1" type="ORF">D9758_002773</name>
</gene>
<sequence length="187" mass="20558">MTILEIFSFDATDAYIADPTGILNLSESYSGLSGLLSFHHGPQIENSSKGTCFITWDKLESYQTAESRQSKRAQDLSLVVKGNSHIQVFDIGTADLEKIVGAPVTEINVMKLKEGKTLADLPPMFEAFKEGKKSTFVLLMGWDKIEDHLMIQEDPGFGAAIEISQSLVDYLGMHHAKLGSNKGGYQQ</sequence>
<dbReference type="AlphaFoldDB" id="A0A8H5LTJ5"/>
<evidence type="ECO:0000313" key="2">
    <source>
        <dbReference type="Proteomes" id="UP000559256"/>
    </source>
</evidence>
<reference evidence="1 2" key="1">
    <citation type="journal article" date="2020" name="ISME J.">
        <title>Uncovering the hidden diversity of litter-decomposition mechanisms in mushroom-forming fungi.</title>
        <authorList>
            <person name="Floudas D."/>
            <person name="Bentzer J."/>
            <person name="Ahren D."/>
            <person name="Johansson T."/>
            <person name="Persson P."/>
            <person name="Tunlid A."/>
        </authorList>
    </citation>
    <scope>NUCLEOTIDE SEQUENCE [LARGE SCALE GENOMIC DNA]</scope>
    <source>
        <strain evidence="1 2">CBS 291.85</strain>
    </source>
</reference>
<accession>A0A8H5LTJ5</accession>
<organism evidence="1 2">
    <name type="scientific">Tetrapyrgos nigripes</name>
    <dbReference type="NCBI Taxonomy" id="182062"/>
    <lineage>
        <taxon>Eukaryota</taxon>
        <taxon>Fungi</taxon>
        <taxon>Dikarya</taxon>
        <taxon>Basidiomycota</taxon>
        <taxon>Agaricomycotina</taxon>
        <taxon>Agaricomycetes</taxon>
        <taxon>Agaricomycetidae</taxon>
        <taxon>Agaricales</taxon>
        <taxon>Marasmiineae</taxon>
        <taxon>Marasmiaceae</taxon>
        <taxon>Tetrapyrgos</taxon>
    </lineage>
</organism>
<comment type="caution">
    <text evidence="1">The sequence shown here is derived from an EMBL/GenBank/DDBJ whole genome shotgun (WGS) entry which is preliminary data.</text>
</comment>